<proteinExistence type="predicted"/>
<feature type="transmembrane region" description="Helical" evidence="1">
    <location>
        <begin position="54"/>
        <end position="79"/>
    </location>
</feature>
<accession>A0A7S3IDC3</accession>
<dbReference type="AlphaFoldDB" id="A0A7S3IDC3"/>
<keyword evidence="1" id="KW-1133">Transmembrane helix</keyword>
<feature type="transmembrane region" description="Helical" evidence="1">
    <location>
        <begin position="7"/>
        <end position="31"/>
    </location>
</feature>
<organism evidence="2">
    <name type="scientific">Strombidium inclinatum</name>
    <dbReference type="NCBI Taxonomy" id="197538"/>
    <lineage>
        <taxon>Eukaryota</taxon>
        <taxon>Sar</taxon>
        <taxon>Alveolata</taxon>
        <taxon>Ciliophora</taxon>
        <taxon>Intramacronucleata</taxon>
        <taxon>Spirotrichea</taxon>
        <taxon>Oligotrichia</taxon>
        <taxon>Strombidiidae</taxon>
        <taxon>Strombidium</taxon>
    </lineage>
</organism>
<name>A0A7S3IDC3_9SPIT</name>
<dbReference type="EMBL" id="HBIH01000410">
    <property type="protein sequence ID" value="CAE0319622.1"/>
    <property type="molecule type" value="Transcribed_RNA"/>
</dbReference>
<sequence>MAVRHNVFGFAVAQAEEVVVLLFHAFAHLLLQVTDRLRPLDIHKDELRRIEHPVGFQLVVVVLLATADEFLIVVLAAVGPRGLGKTRLRVIGFLVYVLALQSVEFEQAFVLPELEDVRLHEVALRFTVLPRRAPPGSLRQVHALFIMRETPPEAFLHLNERAARYLRLRHPPLNLRHLVIILVQAEVRELARRSSPRFLGRVHRVSSALSVRVDLGFGQGRFYF</sequence>
<keyword evidence="1" id="KW-0472">Membrane</keyword>
<protein>
    <submittedName>
        <fullName evidence="2">Uncharacterized protein</fullName>
    </submittedName>
</protein>
<evidence type="ECO:0000256" key="1">
    <source>
        <dbReference type="SAM" id="Phobius"/>
    </source>
</evidence>
<gene>
    <name evidence="2" type="ORF">SINC0208_LOCUS199</name>
</gene>
<reference evidence="2" key="1">
    <citation type="submission" date="2021-01" db="EMBL/GenBank/DDBJ databases">
        <authorList>
            <person name="Corre E."/>
            <person name="Pelletier E."/>
            <person name="Niang G."/>
            <person name="Scheremetjew M."/>
            <person name="Finn R."/>
            <person name="Kale V."/>
            <person name="Holt S."/>
            <person name="Cochrane G."/>
            <person name="Meng A."/>
            <person name="Brown T."/>
            <person name="Cohen L."/>
        </authorList>
    </citation>
    <scope>NUCLEOTIDE SEQUENCE</scope>
    <source>
        <strain evidence="2">S3</strain>
    </source>
</reference>
<evidence type="ECO:0000313" key="2">
    <source>
        <dbReference type="EMBL" id="CAE0319622.1"/>
    </source>
</evidence>
<keyword evidence="1" id="KW-0812">Transmembrane</keyword>